<reference evidence="5" key="1">
    <citation type="submission" date="2021-03" db="EMBL/GenBank/DDBJ databases">
        <title>Ottowia sp. 27C isolated from the cloaca of a Giant Asian pond turtle (Heosemys grandis).</title>
        <authorList>
            <person name="Spergser J."/>
            <person name="Busse H.-J."/>
        </authorList>
    </citation>
    <scope>NUCLEOTIDE SEQUENCE</scope>
    <source>
        <strain evidence="5">27C</strain>
    </source>
</reference>
<evidence type="ECO:0000313" key="5">
    <source>
        <dbReference type="EMBL" id="QTD45920.1"/>
    </source>
</evidence>
<keyword evidence="3" id="KW-0804">Transcription</keyword>
<dbReference type="InterPro" id="IPR032687">
    <property type="entry name" value="AraC-type_N"/>
</dbReference>
<evidence type="ECO:0000256" key="2">
    <source>
        <dbReference type="ARBA" id="ARBA00023125"/>
    </source>
</evidence>
<protein>
    <submittedName>
        <fullName evidence="5">AraC family transcriptional regulator</fullName>
    </submittedName>
</protein>
<dbReference type="Proteomes" id="UP000663903">
    <property type="component" value="Chromosome"/>
</dbReference>
<evidence type="ECO:0000313" key="6">
    <source>
        <dbReference type="Proteomes" id="UP000663903"/>
    </source>
</evidence>
<dbReference type="PANTHER" id="PTHR47894">
    <property type="entry name" value="HTH-TYPE TRANSCRIPTIONAL REGULATOR GADX"/>
    <property type="match status" value="1"/>
</dbReference>
<dbReference type="GO" id="GO:0003700">
    <property type="term" value="F:DNA-binding transcription factor activity"/>
    <property type="evidence" value="ECO:0007669"/>
    <property type="project" value="InterPro"/>
</dbReference>
<dbReference type="GO" id="GO:0005829">
    <property type="term" value="C:cytosol"/>
    <property type="evidence" value="ECO:0007669"/>
    <property type="project" value="TreeGrafter"/>
</dbReference>
<sequence>MPHTLRTMPRETSTAAKTPIAFVNAIVGAYAARGQDAAAALQKARIAPADLTRPAARVRAAQFERLCAAAMQELDDEAPGWFSRPLPWGSYGMLARASHGAPTLGVALRRWCRHHGLLTGDVRLVLQKDGDLAEIAVTEQAPLPAALREFALLSLLRNVHGLACWWIDSGIALQQAAFPFAPPPHADVYATLFPGPLRFGAHQASLRFDARYLSQPLRRDGPALDAMLRRALPLMVLPYRRDRLLGLRLRQRLQARPAMTAEALAAELGLSVRSLHRQLTAEGSRLQQLKDEVRRTLASEMLLRGQQPIKQIAHAAGFASDKAFLRAFRGWTGQTPEQFRAAQAPPAR</sequence>
<proteinExistence type="predicted"/>
<dbReference type="AlphaFoldDB" id="A0A975CGE0"/>
<evidence type="ECO:0000256" key="1">
    <source>
        <dbReference type="ARBA" id="ARBA00023015"/>
    </source>
</evidence>
<keyword evidence="2" id="KW-0238">DNA-binding</keyword>
<dbReference type="InterPro" id="IPR009057">
    <property type="entry name" value="Homeodomain-like_sf"/>
</dbReference>
<dbReference type="InterPro" id="IPR018060">
    <property type="entry name" value="HTH_AraC"/>
</dbReference>
<dbReference type="GO" id="GO:0000976">
    <property type="term" value="F:transcription cis-regulatory region binding"/>
    <property type="evidence" value="ECO:0007669"/>
    <property type="project" value="TreeGrafter"/>
</dbReference>
<accession>A0A975CGE0</accession>
<feature type="domain" description="HTH araC/xylS-type" evidence="4">
    <location>
        <begin position="243"/>
        <end position="342"/>
    </location>
</feature>
<dbReference type="KEGG" id="otd:J1M35_03110"/>
<name>A0A975CGE0_9BURK</name>
<evidence type="ECO:0000256" key="3">
    <source>
        <dbReference type="ARBA" id="ARBA00023163"/>
    </source>
</evidence>
<dbReference type="PANTHER" id="PTHR47894:SF1">
    <property type="entry name" value="HTH-TYPE TRANSCRIPTIONAL REGULATOR VQSM"/>
    <property type="match status" value="1"/>
</dbReference>
<keyword evidence="6" id="KW-1185">Reference proteome</keyword>
<keyword evidence="1" id="KW-0805">Transcription regulation</keyword>
<dbReference type="Gene3D" id="1.10.10.60">
    <property type="entry name" value="Homeodomain-like"/>
    <property type="match status" value="1"/>
</dbReference>
<dbReference type="PROSITE" id="PS01124">
    <property type="entry name" value="HTH_ARAC_FAMILY_2"/>
    <property type="match status" value="1"/>
</dbReference>
<gene>
    <name evidence="5" type="ORF">J1M35_03110</name>
</gene>
<evidence type="ECO:0000259" key="4">
    <source>
        <dbReference type="PROSITE" id="PS01124"/>
    </source>
</evidence>
<organism evidence="5 6">
    <name type="scientific">Ottowia testudinis</name>
    <dbReference type="NCBI Taxonomy" id="2816950"/>
    <lineage>
        <taxon>Bacteria</taxon>
        <taxon>Pseudomonadati</taxon>
        <taxon>Pseudomonadota</taxon>
        <taxon>Betaproteobacteria</taxon>
        <taxon>Burkholderiales</taxon>
        <taxon>Comamonadaceae</taxon>
        <taxon>Ottowia</taxon>
    </lineage>
</organism>
<dbReference type="EMBL" id="CP071796">
    <property type="protein sequence ID" value="QTD45920.1"/>
    <property type="molecule type" value="Genomic_DNA"/>
</dbReference>
<dbReference type="RefSeq" id="WP_208009742.1">
    <property type="nucleotide sequence ID" value="NZ_CP071796.1"/>
</dbReference>
<dbReference type="SMART" id="SM00342">
    <property type="entry name" value="HTH_ARAC"/>
    <property type="match status" value="1"/>
</dbReference>
<dbReference type="SUPFAM" id="SSF46689">
    <property type="entry name" value="Homeodomain-like"/>
    <property type="match status" value="1"/>
</dbReference>
<dbReference type="Pfam" id="PF12625">
    <property type="entry name" value="Arabinose_bd"/>
    <property type="match status" value="1"/>
</dbReference>
<dbReference type="Pfam" id="PF12833">
    <property type="entry name" value="HTH_18"/>
    <property type="match status" value="1"/>
</dbReference>